<evidence type="ECO:0000313" key="2">
    <source>
        <dbReference type="Proteomes" id="UP000186607"/>
    </source>
</evidence>
<dbReference type="EMBL" id="MSTI01000038">
    <property type="protein sequence ID" value="OLV19274.1"/>
    <property type="molecule type" value="Genomic_DNA"/>
</dbReference>
<keyword evidence="2" id="KW-1185">Reference proteome</keyword>
<sequence>MSDLLGQTPELSGKVAEWSIPSSRSASLDRPQKTVIGTIDGAGNYRVTLPAQPPETQQVTLTQLVRGFNILEGGDCSVNTLVISAPEAVAGKLESLYVVRDDAPGATGGAQPSPPPSYNTFKAIPRYFLNAVSEALYSSVAATVKGELSCTSKYLKGKRDDLFVNIALVPGWNSVTLIYGEEQVVEGETIQKKLLRGGLVSSTP</sequence>
<protein>
    <submittedName>
        <fullName evidence="1">Uncharacterized protein</fullName>
    </submittedName>
</protein>
<dbReference type="STRING" id="249408.BOO71_0003370"/>
<reference evidence="1 2" key="1">
    <citation type="submission" date="2017-01" db="EMBL/GenBank/DDBJ databases">
        <title>Genome Analysis of Deinococcus marmoris KOPRI26562.</title>
        <authorList>
            <person name="Kim J.H."/>
            <person name="Oh H.-M."/>
        </authorList>
    </citation>
    <scope>NUCLEOTIDE SEQUENCE [LARGE SCALE GENOMIC DNA]</scope>
    <source>
        <strain evidence="1 2">KOPRI26562</strain>
    </source>
</reference>
<evidence type="ECO:0000313" key="1">
    <source>
        <dbReference type="EMBL" id="OLV19274.1"/>
    </source>
</evidence>
<gene>
    <name evidence="1" type="ORF">BOO71_0003370</name>
</gene>
<proteinExistence type="predicted"/>
<name>A0A1U7P286_9DEIO</name>
<comment type="caution">
    <text evidence="1">The sequence shown here is derived from an EMBL/GenBank/DDBJ whole genome shotgun (WGS) entry which is preliminary data.</text>
</comment>
<accession>A0A1U7P286</accession>
<dbReference type="Proteomes" id="UP000186607">
    <property type="component" value="Unassembled WGS sequence"/>
</dbReference>
<dbReference type="AlphaFoldDB" id="A0A1U7P286"/>
<organism evidence="1 2">
    <name type="scientific">Deinococcus marmoris</name>
    <dbReference type="NCBI Taxonomy" id="249408"/>
    <lineage>
        <taxon>Bacteria</taxon>
        <taxon>Thermotogati</taxon>
        <taxon>Deinococcota</taxon>
        <taxon>Deinococci</taxon>
        <taxon>Deinococcales</taxon>
        <taxon>Deinococcaceae</taxon>
        <taxon>Deinococcus</taxon>
    </lineage>
</organism>